<comment type="cofactor">
    <cofactor evidence="1">
        <name>Zn(2+)</name>
        <dbReference type="ChEBI" id="CHEBI:29105"/>
    </cofactor>
</comment>
<dbReference type="PANTHER" id="PTHR30096">
    <property type="entry name" value="4,5-DOPA DIOXYGENASE EXTRADIOL-LIKE PROTEIN"/>
    <property type="match status" value="1"/>
</dbReference>
<accession>A0ABD3NQU3</accession>
<evidence type="ECO:0000256" key="2">
    <source>
        <dbReference type="ARBA" id="ARBA00007581"/>
    </source>
</evidence>
<evidence type="ECO:0000256" key="3">
    <source>
        <dbReference type="ARBA" id="ARBA00022723"/>
    </source>
</evidence>
<comment type="caution">
    <text evidence="7">The sequence shown here is derived from an EMBL/GenBank/DDBJ whole genome shotgun (WGS) entry which is preliminary data.</text>
</comment>
<dbReference type="SUPFAM" id="SSF53213">
    <property type="entry name" value="LigB-like"/>
    <property type="match status" value="1"/>
</dbReference>
<name>A0ABD3NQU3_9STRA</name>
<dbReference type="Proteomes" id="UP001530400">
    <property type="component" value="Unassembled WGS sequence"/>
</dbReference>
<dbReference type="PANTHER" id="PTHR30096:SF0">
    <property type="entry name" value="4,5-DOPA DIOXYGENASE EXTRADIOL-LIKE PROTEIN"/>
    <property type="match status" value="1"/>
</dbReference>
<sequence length="274" mass="30258">MKTMSCPTKLPTLFLNHGGGPLPLLGVQPSIASSIINARPSQTPKAILIISAHYESSPVSILSKDQHTLLFDYYGFPSQCYEYSYPARGDDTLASRIQSLLSANDIESNIETKRGLDHGMFIPLMLMYPNNAEIPVVGLSLHPSLDVKTHMKIGKSLSTLRNEVLIIGSGYGFHNMRYLLNPTPQSIGYSKEFDEYLQSMLIGDITETKLNKLVTWKEDAPHANECHPREEHLIPLFVVAAAAGDECVGELIDVAEGKRAGEHVVSNYRFSEAK</sequence>
<dbReference type="GO" id="GO:0016702">
    <property type="term" value="F:oxidoreductase activity, acting on single donors with incorporation of molecular oxygen, incorporation of two atoms of oxygen"/>
    <property type="evidence" value="ECO:0007669"/>
    <property type="project" value="UniProtKB-ARBA"/>
</dbReference>
<keyword evidence="5" id="KW-0560">Oxidoreductase</keyword>
<dbReference type="PIRSF" id="PIRSF006157">
    <property type="entry name" value="Doxgns_DODA"/>
    <property type="match status" value="1"/>
</dbReference>
<dbReference type="CDD" id="cd07363">
    <property type="entry name" value="45_DOPA_Dioxygenase"/>
    <property type="match status" value="1"/>
</dbReference>
<proteinExistence type="inferred from homology"/>
<evidence type="ECO:0000313" key="7">
    <source>
        <dbReference type="EMBL" id="KAL3777502.1"/>
    </source>
</evidence>
<dbReference type="InterPro" id="IPR014436">
    <property type="entry name" value="Extradiol_dOase_DODA"/>
</dbReference>
<reference evidence="7 8" key="1">
    <citation type="submission" date="2024-10" db="EMBL/GenBank/DDBJ databases">
        <title>Updated reference genomes for cyclostephanoid diatoms.</title>
        <authorList>
            <person name="Roberts W.R."/>
            <person name="Alverson A.J."/>
        </authorList>
    </citation>
    <scope>NUCLEOTIDE SEQUENCE [LARGE SCALE GENOMIC DNA]</scope>
    <source>
        <strain evidence="7 8">AJA010-31</strain>
    </source>
</reference>
<keyword evidence="8" id="KW-1185">Reference proteome</keyword>
<dbReference type="Gene3D" id="3.40.830.10">
    <property type="entry name" value="LigB-like"/>
    <property type="match status" value="1"/>
</dbReference>
<evidence type="ECO:0000313" key="8">
    <source>
        <dbReference type="Proteomes" id="UP001530400"/>
    </source>
</evidence>
<gene>
    <name evidence="7" type="ORF">ACHAWO_012778</name>
</gene>
<dbReference type="AlphaFoldDB" id="A0ABD3NQU3"/>
<keyword evidence="3" id="KW-0479">Metal-binding</keyword>
<evidence type="ECO:0000256" key="5">
    <source>
        <dbReference type="ARBA" id="ARBA00023002"/>
    </source>
</evidence>
<comment type="similarity">
    <text evidence="2">Belongs to the DODA-type extradiol aromatic ring-opening dioxygenase family.</text>
</comment>
<dbReference type="GO" id="GO:0046872">
    <property type="term" value="F:metal ion binding"/>
    <property type="evidence" value="ECO:0007669"/>
    <property type="project" value="UniProtKB-KW"/>
</dbReference>
<feature type="domain" description="Extradiol ring-cleavage dioxygenase class III enzyme subunit B" evidence="6">
    <location>
        <begin position="41"/>
        <end position="249"/>
    </location>
</feature>
<dbReference type="EMBL" id="JALLPJ020001040">
    <property type="protein sequence ID" value="KAL3777502.1"/>
    <property type="molecule type" value="Genomic_DNA"/>
</dbReference>
<keyword evidence="4" id="KW-0862">Zinc</keyword>
<dbReference type="Pfam" id="PF02900">
    <property type="entry name" value="LigB"/>
    <property type="match status" value="1"/>
</dbReference>
<organism evidence="7 8">
    <name type="scientific">Cyclotella atomus</name>
    <dbReference type="NCBI Taxonomy" id="382360"/>
    <lineage>
        <taxon>Eukaryota</taxon>
        <taxon>Sar</taxon>
        <taxon>Stramenopiles</taxon>
        <taxon>Ochrophyta</taxon>
        <taxon>Bacillariophyta</taxon>
        <taxon>Coscinodiscophyceae</taxon>
        <taxon>Thalassiosirophycidae</taxon>
        <taxon>Stephanodiscales</taxon>
        <taxon>Stephanodiscaceae</taxon>
        <taxon>Cyclotella</taxon>
    </lineage>
</organism>
<dbReference type="InterPro" id="IPR004183">
    <property type="entry name" value="Xdiol_dOase_suB"/>
</dbReference>
<protein>
    <recommendedName>
        <fullName evidence="6">Extradiol ring-cleavage dioxygenase class III enzyme subunit B domain-containing protein</fullName>
    </recommendedName>
</protein>
<evidence type="ECO:0000256" key="4">
    <source>
        <dbReference type="ARBA" id="ARBA00022833"/>
    </source>
</evidence>
<evidence type="ECO:0000256" key="1">
    <source>
        <dbReference type="ARBA" id="ARBA00001947"/>
    </source>
</evidence>
<evidence type="ECO:0000259" key="6">
    <source>
        <dbReference type="Pfam" id="PF02900"/>
    </source>
</evidence>